<dbReference type="Gene3D" id="3.40.710.10">
    <property type="entry name" value="DD-peptidase/beta-lactamase superfamily"/>
    <property type="match status" value="1"/>
</dbReference>
<dbReference type="EMBL" id="CP073767">
    <property type="protein sequence ID" value="UWZ57080.1"/>
    <property type="molecule type" value="Genomic_DNA"/>
</dbReference>
<evidence type="ECO:0000313" key="4">
    <source>
        <dbReference type="Proteomes" id="UP001058003"/>
    </source>
</evidence>
<evidence type="ECO:0000256" key="1">
    <source>
        <dbReference type="SAM" id="SignalP"/>
    </source>
</evidence>
<dbReference type="PROSITE" id="PS51257">
    <property type="entry name" value="PROKAR_LIPOPROTEIN"/>
    <property type="match status" value="1"/>
</dbReference>
<dbReference type="OrthoDB" id="3863176at2"/>
<name>A0A9Q9INC2_9ACTN</name>
<dbReference type="KEGG" id="daur:Daura_13470"/>
<organism evidence="3 4">
    <name type="scientific">Dactylosporangium aurantiacum</name>
    <dbReference type="NCBI Taxonomy" id="35754"/>
    <lineage>
        <taxon>Bacteria</taxon>
        <taxon>Bacillati</taxon>
        <taxon>Actinomycetota</taxon>
        <taxon>Actinomycetes</taxon>
        <taxon>Micromonosporales</taxon>
        <taxon>Micromonosporaceae</taxon>
        <taxon>Dactylosporangium</taxon>
    </lineage>
</organism>
<dbReference type="AlphaFoldDB" id="A0A9Q9INC2"/>
<dbReference type="PANTHER" id="PTHR46825:SF9">
    <property type="entry name" value="BETA-LACTAMASE-RELATED DOMAIN-CONTAINING PROTEIN"/>
    <property type="match status" value="1"/>
</dbReference>
<accession>A0A9Q9INC2</accession>
<reference evidence="3" key="1">
    <citation type="submission" date="2021-04" db="EMBL/GenBank/DDBJ databases">
        <title>Dactylosporangium aurantiacum NRRL B-8018 full assembly.</title>
        <authorList>
            <person name="Hartkoorn R.C."/>
            <person name="Beaudoing E."/>
            <person name="Hot D."/>
        </authorList>
    </citation>
    <scope>NUCLEOTIDE SEQUENCE</scope>
    <source>
        <strain evidence="3">NRRL B-8018</strain>
    </source>
</reference>
<dbReference type="PANTHER" id="PTHR46825">
    <property type="entry name" value="D-ALANYL-D-ALANINE-CARBOXYPEPTIDASE/ENDOPEPTIDASE AMPH"/>
    <property type="match status" value="1"/>
</dbReference>
<feature type="domain" description="Beta-lactamase-related" evidence="2">
    <location>
        <begin position="56"/>
        <end position="351"/>
    </location>
</feature>
<protein>
    <submittedName>
        <fullName evidence="3">Beta-lactamase family protein</fullName>
    </submittedName>
</protein>
<dbReference type="SUPFAM" id="SSF56601">
    <property type="entry name" value="beta-lactamase/transpeptidase-like"/>
    <property type="match status" value="1"/>
</dbReference>
<dbReference type="InterPro" id="IPR050491">
    <property type="entry name" value="AmpC-like"/>
</dbReference>
<proteinExistence type="predicted"/>
<dbReference type="InterPro" id="IPR001466">
    <property type="entry name" value="Beta-lactam-related"/>
</dbReference>
<keyword evidence="1" id="KW-0732">Signal</keyword>
<dbReference type="Pfam" id="PF00144">
    <property type="entry name" value="Beta-lactamase"/>
    <property type="match status" value="1"/>
</dbReference>
<evidence type="ECO:0000259" key="2">
    <source>
        <dbReference type="Pfam" id="PF00144"/>
    </source>
</evidence>
<sequence length="562" mass="57762">MRKHLALLVAALLLLAACTEDTPGPAPRPSAGTSGPCARETDAALSAWAVAGFSGSIAVATAGRFDCLVAYGSADDRAARPNTAGTVFSIGSITKAFTAAAVFRLADERKLTLDDRARTLLPQLKGPVGDATVRQLLLHTSGLKGTHANDSQPMSREQALQAIDALEVTGKPGEHYLYSNAGYTLLALIVDQVSGSGYRDYLTSRILRLPDGRTAGGFWSGQPAAPQPRAVGYREDGTAGEAGDFAGPYWAVEGNGGLAMTMKDLAAWTHALFTGGIVAADSVKAIAGAGAGREIGDGRTEVPGWVAFDASRFGVPFLTTAGGGGDVGHNAVVVWLPQQQRVIAMASNKPRISAEQLLERIGPAIAAAKPLPAPPSPAGGGALAAATGTYQLDGGGSFEVSVRDGRLAVSAAGADAVAALFPPPAGVTAGDLRRHEELVRELLAGRTLEGRKERAAFEAQYGPIDDVRLAGTVAQGGELRTYVTVVARGRQVLGYFALNEAGGVEAAEVPTAKPALVFLPSGDDRYHPDDPTAGGPDVILAFAEARMTLTGPAGSTAARRVS</sequence>
<feature type="chain" id="PRO_5040410847" evidence="1">
    <location>
        <begin position="20"/>
        <end position="562"/>
    </location>
</feature>
<keyword evidence="4" id="KW-1185">Reference proteome</keyword>
<dbReference type="Proteomes" id="UP001058003">
    <property type="component" value="Chromosome"/>
</dbReference>
<feature type="signal peptide" evidence="1">
    <location>
        <begin position="1"/>
        <end position="19"/>
    </location>
</feature>
<dbReference type="InterPro" id="IPR012338">
    <property type="entry name" value="Beta-lactam/transpept-like"/>
</dbReference>
<dbReference type="RefSeq" id="WP_081971058.1">
    <property type="nucleotide sequence ID" value="NZ_CP073767.1"/>
</dbReference>
<gene>
    <name evidence="3" type="ORF">Daura_13470</name>
</gene>
<evidence type="ECO:0000313" key="3">
    <source>
        <dbReference type="EMBL" id="UWZ57080.1"/>
    </source>
</evidence>